<reference evidence="13" key="1">
    <citation type="submission" date="2020-12" db="EMBL/GenBank/DDBJ databases">
        <title>M. sibirica DSM 26468T genome.</title>
        <authorList>
            <person name="Thieme N."/>
            <person name="Rettenmaier R."/>
            <person name="Zverlov V."/>
            <person name="Liebl W."/>
        </authorList>
    </citation>
    <scope>NUCLEOTIDE SEQUENCE</scope>
    <source>
        <strain evidence="13">DSM 26468</strain>
    </source>
</reference>
<accession>A0A8J7H2Q4</accession>
<comment type="subunit">
    <text evidence="9">Homodimer.</text>
</comment>
<keyword evidence="6 9" id="KW-0624">Polysaccharide degradation</keyword>
<dbReference type="Gene3D" id="3.90.1330.10">
    <property type="entry name" value="Alpha-glucuronidase, C-terminal domain"/>
    <property type="match status" value="1"/>
</dbReference>
<dbReference type="Pfam" id="PF03648">
    <property type="entry name" value="Glyco_hydro_67N"/>
    <property type="match status" value="1"/>
</dbReference>
<dbReference type="PANTHER" id="PTHR39207:SF1">
    <property type="entry name" value="ALPHA-GLUCURONIDASE A"/>
    <property type="match status" value="1"/>
</dbReference>
<dbReference type="InterPro" id="IPR037054">
    <property type="entry name" value="A-glucoronidase_C_sf"/>
</dbReference>
<keyword evidence="5 7" id="KW-0326">Glycosidase</keyword>
<proteinExistence type="inferred from homology"/>
<dbReference type="Pfam" id="PF07488">
    <property type="entry name" value="Glyco_hydro_67M"/>
    <property type="match status" value="1"/>
</dbReference>
<dbReference type="Gene3D" id="3.30.379.10">
    <property type="entry name" value="Chitobiase/beta-hexosaminidase domain 2-like"/>
    <property type="match status" value="1"/>
</dbReference>
<evidence type="ECO:0000256" key="2">
    <source>
        <dbReference type="ARBA" id="ARBA00022651"/>
    </source>
</evidence>
<dbReference type="GO" id="GO:0033939">
    <property type="term" value="F:xylan alpha-1,2-glucuronosidase activity"/>
    <property type="evidence" value="ECO:0007669"/>
    <property type="project" value="UniProtKB-EC"/>
</dbReference>
<evidence type="ECO:0000256" key="8">
    <source>
        <dbReference type="PIRSR" id="PIRSR029900-1"/>
    </source>
</evidence>
<dbReference type="GO" id="GO:0046559">
    <property type="term" value="F:alpha-glucuronidase activity"/>
    <property type="evidence" value="ECO:0007669"/>
    <property type="project" value="InterPro"/>
</dbReference>
<feature type="domain" description="Glycosyl hydrolase family 67 catalytic" evidence="12">
    <location>
        <begin position="130"/>
        <end position="457"/>
    </location>
</feature>
<organism evidence="13 14">
    <name type="scientific">Mobilitalea sibirica</name>
    <dbReference type="NCBI Taxonomy" id="1462919"/>
    <lineage>
        <taxon>Bacteria</taxon>
        <taxon>Bacillati</taxon>
        <taxon>Bacillota</taxon>
        <taxon>Clostridia</taxon>
        <taxon>Lachnospirales</taxon>
        <taxon>Lachnospiraceae</taxon>
        <taxon>Mobilitalea</taxon>
    </lineage>
</organism>
<name>A0A8J7H2Q4_9FIRM</name>
<dbReference type="GO" id="GO:0045493">
    <property type="term" value="P:xylan catabolic process"/>
    <property type="evidence" value="ECO:0007669"/>
    <property type="project" value="UniProtKB-KW"/>
</dbReference>
<dbReference type="EC" id="3.2.1.131" evidence="9"/>
<dbReference type="GO" id="GO:0005576">
    <property type="term" value="C:extracellular region"/>
    <property type="evidence" value="ECO:0007669"/>
    <property type="project" value="InterPro"/>
</dbReference>
<keyword evidence="3 7" id="KW-0378">Hydrolase</keyword>
<dbReference type="EMBL" id="JAEAGR010000009">
    <property type="protein sequence ID" value="MBH1941144.1"/>
    <property type="molecule type" value="Genomic_DNA"/>
</dbReference>
<feature type="active site" description="Proton acceptor" evidence="8">
    <location>
        <position position="397"/>
    </location>
</feature>
<evidence type="ECO:0000256" key="9">
    <source>
        <dbReference type="RuleBase" id="RU361198"/>
    </source>
</evidence>
<dbReference type="PANTHER" id="PTHR39207">
    <property type="entry name" value="ALPHA-GLUCURONIDASE A"/>
    <property type="match status" value="1"/>
</dbReference>
<dbReference type="InterPro" id="IPR017853">
    <property type="entry name" value="GH"/>
</dbReference>
<dbReference type="InterPro" id="IPR029018">
    <property type="entry name" value="Hex-like_dom2"/>
</dbReference>
<feature type="active site" description="Proton donor" evidence="8">
    <location>
        <position position="290"/>
    </location>
</feature>
<feature type="domain" description="Glycosyl hydrolase family 67 C-terminal" evidence="11">
    <location>
        <begin position="458"/>
        <end position="679"/>
    </location>
</feature>
<evidence type="ECO:0000256" key="1">
    <source>
        <dbReference type="ARBA" id="ARBA00008833"/>
    </source>
</evidence>
<protein>
    <recommendedName>
        <fullName evidence="9">Xylan alpha-1,2-glucuronidase</fullName>
        <ecNumber evidence="9">3.2.1.131</ecNumber>
    </recommendedName>
</protein>
<dbReference type="InterPro" id="IPR011395">
    <property type="entry name" value="Glyco_hydro_67_aGlcAse"/>
</dbReference>
<evidence type="ECO:0000256" key="7">
    <source>
        <dbReference type="PIRNR" id="PIRNR029900"/>
    </source>
</evidence>
<evidence type="ECO:0000259" key="10">
    <source>
        <dbReference type="Pfam" id="PF03648"/>
    </source>
</evidence>
<evidence type="ECO:0000313" key="14">
    <source>
        <dbReference type="Proteomes" id="UP000623269"/>
    </source>
</evidence>
<evidence type="ECO:0000256" key="4">
    <source>
        <dbReference type="ARBA" id="ARBA00023277"/>
    </source>
</evidence>
<dbReference type="InterPro" id="IPR011100">
    <property type="entry name" value="Glyco_hydro_67_cat"/>
</dbReference>
<dbReference type="SUPFAM" id="SSF51445">
    <property type="entry name" value="(Trans)glycosidases"/>
    <property type="match status" value="1"/>
</dbReference>
<dbReference type="Proteomes" id="UP000623269">
    <property type="component" value="Unassembled WGS sequence"/>
</dbReference>
<comment type="similarity">
    <text evidence="1 7 9">Belongs to the glycosyl hydrolase 67 family.</text>
</comment>
<keyword evidence="4 9" id="KW-0119">Carbohydrate metabolism</keyword>
<evidence type="ECO:0000256" key="5">
    <source>
        <dbReference type="ARBA" id="ARBA00023295"/>
    </source>
</evidence>
<evidence type="ECO:0000259" key="11">
    <source>
        <dbReference type="Pfam" id="PF07477"/>
    </source>
</evidence>
<keyword evidence="2 7" id="KW-0858">Xylan degradation</keyword>
<dbReference type="Pfam" id="PF07477">
    <property type="entry name" value="Glyco_hydro_67C"/>
    <property type="match status" value="1"/>
</dbReference>
<dbReference type="InterPro" id="IPR011099">
    <property type="entry name" value="Glyco_hydro_67_C"/>
</dbReference>
<evidence type="ECO:0000256" key="3">
    <source>
        <dbReference type="ARBA" id="ARBA00022801"/>
    </source>
</evidence>
<dbReference type="Gene3D" id="3.20.20.80">
    <property type="entry name" value="Glycosidases"/>
    <property type="match status" value="1"/>
</dbReference>
<keyword evidence="14" id="KW-1185">Reference proteome</keyword>
<dbReference type="PIRSF" id="PIRSF029900">
    <property type="entry name" value="Alpha-glucuronds"/>
    <property type="match status" value="1"/>
</dbReference>
<comment type="caution">
    <text evidence="13">The sequence shown here is derived from an EMBL/GenBank/DDBJ whole genome shotgun (WGS) entry which is preliminary data.</text>
</comment>
<gene>
    <name evidence="13" type="ORF">I5677_09600</name>
</gene>
<dbReference type="SUPFAM" id="SSF55545">
    <property type="entry name" value="beta-N-acetylhexosaminidase-like domain"/>
    <property type="match status" value="1"/>
</dbReference>
<dbReference type="AlphaFoldDB" id="A0A8J7H2Q4"/>
<dbReference type="RefSeq" id="WP_197661370.1">
    <property type="nucleotide sequence ID" value="NZ_JAEAGR010000009.1"/>
</dbReference>
<feature type="domain" description="Alpha glucuronidase N-terminal" evidence="10">
    <location>
        <begin position="6"/>
        <end position="126"/>
    </location>
</feature>
<evidence type="ECO:0000256" key="6">
    <source>
        <dbReference type="ARBA" id="ARBA00023326"/>
    </source>
</evidence>
<dbReference type="InterPro" id="IPR005154">
    <property type="entry name" value="Glyco_hydro_67_aGlcAse_N"/>
</dbReference>
<evidence type="ECO:0000259" key="12">
    <source>
        <dbReference type="Pfam" id="PF07488"/>
    </source>
</evidence>
<feature type="active site" description="Proton acceptor" evidence="8">
    <location>
        <position position="369"/>
    </location>
</feature>
<comment type="catalytic activity">
    <reaction evidence="9">
        <text>Hydrolysis of (1-&gt;2)-alpha-D-(4-O-methyl)glucuronosyl links in the main chain of hardwood xylans.</text>
        <dbReference type="EC" id="3.2.1.131"/>
    </reaction>
</comment>
<sequence>MSYSQCWLVYNSIDNYKDKDLLTDLHIYYEKDNALSNIMNNIIKELTQGLNSILNIKISANIIDGKETSSSIKSGIVLGLTGQNVINDIADTEQLTEEGYLLKEANQCIYIIGKTEKGLLYGAFDLLRRIATGEGIRGLKVIENPKNTLRMLNHWDNMDGSIERGYSGESFFMKKEEILVNQRTIDYARIVASIGINCVVINNVNVRGSAATGLITDRYLNKLKEMAEIFEGYGIKLYLSANFAAPMEIGGYKTADPLDQGVADWWKECVQNIYKIIPGFGGFLIKADSEGRPGPFTYNRTHADGANVLARALKPFGGLLVWRCFVYNCQQDWRDYKTDRARAAYDNFMGLDGKFDDNVILQIKNGPMDFQVREPVTPLFGGLKNTNMILEVQAAQEYTGQQKHVCYLIPMWKEVLEFNTYAKETNATIADIVSGKTYNQTHTGMAAVSNTGDDFNWTGHDLAGANLYGFGRLSWNTELSSEQIAAEWIKQIFPHKDKVYKAIMDILMGSWHTYEKYTSPLGIGWMVNPNHHYGPNVDGYEYDRWGTYHRANRNGMGVDRTKAGTGYASQYNEPNASMYEQKETCPEELLLFFHYIPYDYKLKSGVTLIQHIYDTHFEGVQEVEKMVEEWNGLEGLIPEDIFQRVQKRLTIQLESAKEWRDRINTYFYRKSGVDDAKKRKIYY</sequence>
<evidence type="ECO:0000313" key="13">
    <source>
        <dbReference type="EMBL" id="MBH1941144.1"/>
    </source>
</evidence>